<evidence type="ECO:0000313" key="4">
    <source>
        <dbReference type="EMBL" id="CAB4807576.1"/>
    </source>
</evidence>
<dbReference type="Gene3D" id="1.10.101.10">
    <property type="entry name" value="PGBD-like superfamily/PGBD"/>
    <property type="match status" value="2"/>
</dbReference>
<feature type="domain" description="Peptidoglycan binding-like" evidence="1">
    <location>
        <begin position="86"/>
        <end position="140"/>
    </location>
</feature>
<dbReference type="EMBL" id="CAFBMF010000019">
    <property type="protein sequence ID" value="CAB4892574.1"/>
    <property type="molecule type" value="Genomic_DNA"/>
</dbReference>
<dbReference type="InterPro" id="IPR002477">
    <property type="entry name" value="Peptidoglycan-bd-like"/>
</dbReference>
<evidence type="ECO:0000313" key="6">
    <source>
        <dbReference type="EMBL" id="CAB4892574.1"/>
    </source>
</evidence>
<evidence type="ECO:0000259" key="1">
    <source>
        <dbReference type="Pfam" id="PF01471"/>
    </source>
</evidence>
<dbReference type="Pfam" id="PF01471">
    <property type="entry name" value="PG_binding_1"/>
    <property type="match status" value="2"/>
</dbReference>
<organism evidence="4">
    <name type="scientific">freshwater metagenome</name>
    <dbReference type="NCBI Taxonomy" id="449393"/>
    <lineage>
        <taxon>unclassified sequences</taxon>
        <taxon>metagenomes</taxon>
        <taxon>ecological metagenomes</taxon>
    </lineage>
</organism>
<dbReference type="InterPro" id="IPR036365">
    <property type="entry name" value="PGBD-like_sf"/>
</dbReference>
<accession>A0A6J6YKC9</accession>
<evidence type="ECO:0000313" key="2">
    <source>
        <dbReference type="EMBL" id="CAB4719213.1"/>
    </source>
</evidence>
<sequence>MAIAPGETGEAVRQLQHRLGSAGYLPETGVTPDLYCSGTQQGVRAFQEDRGLTVSGICDDDTWTALLEAWWDLGDRSLMLRSPNLRGDDVAELQRLLSRLGFDCGRIDGIFGQKLNQALRDFQLNAGLDVDGVCPSHTVTVLRRLSRMTGDGPGIAAVRDSEEARRGQPLAGRRVAVGQFGDFEPLRKTLSDALREHGAMLIELTDDDVAGQGHTANLFGADIYVGIESSATFEARVAYYSVPAFESAGGRSLAHLIERHLRDVVPRMTVSGMRLPILRETKMPAVLLTLGPVELMTQRSQRIADAVFLALSAWAP</sequence>
<feature type="domain" description="Peptidoglycan binding-like" evidence="1">
    <location>
        <begin position="8"/>
        <end position="66"/>
    </location>
</feature>
<dbReference type="EMBL" id="CAFAAL010000087">
    <property type="protein sequence ID" value="CAB4807576.1"/>
    <property type="molecule type" value="Genomic_DNA"/>
</dbReference>
<protein>
    <submittedName>
        <fullName evidence="4">Unannotated protein</fullName>
    </submittedName>
</protein>
<dbReference type="EMBL" id="CAEZZP010000030">
    <property type="protein sequence ID" value="CAB4768521.1"/>
    <property type="molecule type" value="Genomic_DNA"/>
</dbReference>
<reference evidence="4" key="1">
    <citation type="submission" date="2020-05" db="EMBL/GenBank/DDBJ databases">
        <authorList>
            <person name="Chiriac C."/>
            <person name="Salcher M."/>
            <person name="Ghai R."/>
            <person name="Kavagutti S V."/>
        </authorList>
    </citation>
    <scope>NUCLEOTIDE SEQUENCE</scope>
</reference>
<dbReference type="InterPro" id="IPR036366">
    <property type="entry name" value="PGBDSf"/>
</dbReference>
<dbReference type="EMBL" id="CAEZYH010000030">
    <property type="protein sequence ID" value="CAB4719213.1"/>
    <property type="molecule type" value="Genomic_DNA"/>
</dbReference>
<evidence type="ECO:0000313" key="7">
    <source>
        <dbReference type="EMBL" id="CAB5023583.1"/>
    </source>
</evidence>
<name>A0A6J6YKC9_9ZZZZ</name>
<evidence type="ECO:0000313" key="3">
    <source>
        <dbReference type="EMBL" id="CAB4768521.1"/>
    </source>
</evidence>
<dbReference type="SUPFAM" id="SSF47090">
    <property type="entry name" value="PGBD-like"/>
    <property type="match status" value="2"/>
</dbReference>
<dbReference type="AlphaFoldDB" id="A0A6J6YKC9"/>
<gene>
    <name evidence="2" type="ORF">UFOPK2658_00900</name>
    <name evidence="3" type="ORF">UFOPK2880_00674</name>
    <name evidence="4" type="ORF">UFOPK3004_01028</name>
    <name evidence="5" type="ORF">UFOPK3304_00075</name>
    <name evidence="6" type="ORF">UFOPK3494_00475</name>
    <name evidence="7" type="ORF">UFOPK4134_00421</name>
</gene>
<evidence type="ECO:0000313" key="5">
    <source>
        <dbReference type="EMBL" id="CAB4855497.1"/>
    </source>
</evidence>
<dbReference type="EMBL" id="CAFBLJ010000002">
    <property type="protein sequence ID" value="CAB4855497.1"/>
    <property type="molecule type" value="Genomic_DNA"/>
</dbReference>
<dbReference type="EMBL" id="CAFBPS010000017">
    <property type="protein sequence ID" value="CAB5023583.1"/>
    <property type="molecule type" value="Genomic_DNA"/>
</dbReference>
<proteinExistence type="predicted"/>